<dbReference type="GO" id="GO:0006032">
    <property type="term" value="P:chitin catabolic process"/>
    <property type="evidence" value="ECO:0007669"/>
    <property type="project" value="InterPro"/>
</dbReference>
<dbReference type="Gene3D" id="1.10.530.10">
    <property type="match status" value="1"/>
</dbReference>
<evidence type="ECO:0000259" key="1">
    <source>
        <dbReference type="Pfam" id="PF00182"/>
    </source>
</evidence>
<protein>
    <submittedName>
        <fullName evidence="2">Putative endolysin</fullName>
    </submittedName>
</protein>
<dbReference type="SUPFAM" id="SSF53955">
    <property type="entry name" value="Lysozyme-like"/>
    <property type="match status" value="1"/>
</dbReference>
<sequence length="191" mass="21809">MILTKDGFSIIRNELFNGKLDQTQVDAINFIVEKSTESGLSYPEAAYLLATIYHETGLPSGYRTMQPIKEAGSDSYLRSKKYYPYIGYGYVQLTWEENYERIGKLIGIDLVKNPEKALEPLIAIQIAIKGMLNGWFTGVGFTRKRPVSKYNKQPYVAARNIINGKDKAELIPNYAFIFERARRILSQFAFN</sequence>
<proteinExistence type="predicted"/>
<dbReference type="GO" id="GO:0004568">
    <property type="term" value="F:chitinase activity"/>
    <property type="evidence" value="ECO:0007669"/>
    <property type="project" value="InterPro"/>
</dbReference>
<feature type="domain" description="Glycoside hydrolase family 19 catalytic" evidence="1">
    <location>
        <begin position="78"/>
        <end position="128"/>
    </location>
</feature>
<dbReference type="Pfam" id="PF00182">
    <property type="entry name" value="Glyco_hydro_19"/>
    <property type="match status" value="1"/>
</dbReference>
<name>W0LYI8_9VIRU</name>
<dbReference type="GO" id="GO:0016998">
    <property type="term" value="P:cell wall macromolecule catabolic process"/>
    <property type="evidence" value="ECO:0007669"/>
    <property type="project" value="InterPro"/>
</dbReference>
<organism evidence="2">
    <name type="scientific">Acinetobacter phage ABP-04</name>
    <dbReference type="NCBI Taxonomy" id="1444759"/>
    <lineage>
        <taxon>Viruses</taxon>
    </lineage>
</organism>
<evidence type="ECO:0000313" key="2">
    <source>
        <dbReference type="EMBL" id="AHG30900.1"/>
    </source>
</evidence>
<gene>
    <name evidence="2" type="primary">lysABP-04</name>
</gene>
<dbReference type="InterPro" id="IPR000726">
    <property type="entry name" value="Glyco_hydro_19_cat"/>
</dbReference>
<dbReference type="EMBL" id="KF548003">
    <property type="protein sequence ID" value="AHG30900.1"/>
    <property type="molecule type" value="Genomic_DNA"/>
</dbReference>
<dbReference type="InterPro" id="IPR023346">
    <property type="entry name" value="Lysozyme-like_dom_sf"/>
</dbReference>
<reference evidence="2" key="1">
    <citation type="journal article" date="2014" name="Indian J. Microbiol.">
        <title>Characterization and Detection of Endolysin Gene from Three Acinetobacter baumannii Bacteriophages Isolated from Sewage Water.</title>
        <authorList>
            <person name="Kitti T."/>
            <person name="Thummeepak R."/>
            <person name="Thanwisai A."/>
            <person name="Boonyodying K."/>
            <person name="Kunthalert D."/>
            <person name="Ritvirool P."/>
            <person name="Sitthisak S."/>
        </authorList>
    </citation>
    <scope>NUCLEOTIDE SEQUENCE</scope>
</reference>
<accession>W0LYI8</accession>